<gene>
    <name evidence="1" type="ORF">Goarm_022888</name>
</gene>
<sequence>MADNRDLEGFIHNLSKSLYTEIRGYLQDVRFLHASLVAWWQLPFLRPRVNGICGPIGDKVKPWAELHGTIEAAQRYPATIRSTLESQESGSIIIFGHLEYVGCEGAIDNRKQILPPPRNMEVLHKLDLRGKTDENWQDYHKRKFGRGVMMGSSPTSTQQVPPMSTLHPSQFTPLIRVHFTNPGISILSILHPHADVKAKPDADACTITDGDTDASIDARVKMSYLGFVKLYSYSSIVSETPTAPFFNRVGSMGQPPSCRVENTRWEARMASHSNTEECGKKKTKTKLKVEMQMKTMMEMKISTRLEVKTKKIRTMVTIKWRS</sequence>
<evidence type="ECO:0000313" key="2">
    <source>
        <dbReference type="Proteomes" id="UP000593575"/>
    </source>
</evidence>
<organism evidence="1 2">
    <name type="scientific">Gossypium armourianum</name>
    <dbReference type="NCBI Taxonomy" id="34283"/>
    <lineage>
        <taxon>Eukaryota</taxon>
        <taxon>Viridiplantae</taxon>
        <taxon>Streptophyta</taxon>
        <taxon>Embryophyta</taxon>
        <taxon>Tracheophyta</taxon>
        <taxon>Spermatophyta</taxon>
        <taxon>Magnoliopsida</taxon>
        <taxon>eudicotyledons</taxon>
        <taxon>Gunneridae</taxon>
        <taxon>Pentapetalae</taxon>
        <taxon>rosids</taxon>
        <taxon>malvids</taxon>
        <taxon>Malvales</taxon>
        <taxon>Malvaceae</taxon>
        <taxon>Malvoideae</taxon>
        <taxon>Gossypium</taxon>
    </lineage>
</organism>
<dbReference type="Proteomes" id="UP000593575">
    <property type="component" value="Unassembled WGS sequence"/>
</dbReference>
<protein>
    <submittedName>
        <fullName evidence="1">Uncharacterized protein</fullName>
    </submittedName>
</protein>
<dbReference type="AlphaFoldDB" id="A0A7J9KEU5"/>
<name>A0A7J9KEU5_9ROSI</name>
<comment type="caution">
    <text evidence="1">The sequence shown here is derived from an EMBL/GenBank/DDBJ whole genome shotgun (WGS) entry which is preliminary data.</text>
</comment>
<reference evidence="1 2" key="1">
    <citation type="journal article" date="2019" name="Genome Biol. Evol.">
        <title>Insights into the evolution of the New World diploid cottons (Gossypium, subgenus Houzingenia) based on genome sequencing.</title>
        <authorList>
            <person name="Grover C.E."/>
            <person name="Arick M.A. 2nd"/>
            <person name="Thrash A."/>
            <person name="Conover J.L."/>
            <person name="Sanders W.S."/>
            <person name="Peterson D.G."/>
            <person name="Frelichowski J.E."/>
            <person name="Scheffler J.A."/>
            <person name="Scheffler B.E."/>
            <person name="Wendel J.F."/>
        </authorList>
    </citation>
    <scope>NUCLEOTIDE SEQUENCE [LARGE SCALE GENOMIC DNA]</scope>
    <source>
        <strain evidence="1">6</strain>
        <tissue evidence="1">Leaf</tissue>
    </source>
</reference>
<proteinExistence type="predicted"/>
<accession>A0A7J9KEU5</accession>
<evidence type="ECO:0000313" key="1">
    <source>
        <dbReference type="EMBL" id="MBA0844958.1"/>
    </source>
</evidence>
<keyword evidence="2" id="KW-1185">Reference proteome</keyword>
<dbReference type="EMBL" id="JABFAE010411707">
    <property type="protein sequence ID" value="MBA0844958.1"/>
    <property type="molecule type" value="Genomic_DNA"/>
</dbReference>